<keyword evidence="2" id="KW-1185">Reference proteome</keyword>
<dbReference type="Proteomes" id="UP001595887">
    <property type="component" value="Unassembled WGS sequence"/>
</dbReference>
<proteinExistence type="predicted"/>
<evidence type="ECO:0000313" key="1">
    <source>
        <dbReference type="EMBL" id="MFC4290976.1"/>
    </source>
</evidence>
<dbReference type="EMBL" id="JBHSDH010000006">
    <property type="protein sequence ID" value="MFC4290976.1"/>
    <property type="molecule type" value="Genomic_DNA"/>
</dbReference>
<reference evidence="2" key="1">
    <citation type="journal article" date="2019" name="Int. J. Syst. Evol. Microbiol.">
        <title>The Global Catalogue of Microorganisms (GCM) 10K type strain sequencing project: providing services to taxonomists for standard genome sequencing and annotation.</title>
        <authorList>
            <consortium name="The Broad Institute Genomics Platform"/>
            <consortium name="The Broad Institute Genome Sequencing Center for Infectious Disease"/>
            <person name="Wu L."/>
            <person name="Ma J."/>
        </authorList>
    </citation>
    <scope>NUCLEOTIDE SEQUENCE [LARGE SCALE GENOMIC DNA]</scope>
    <source>
        <strain evidence="2">CECT 8531</strain>
    </source>
</reference>
<accession>A0ABV8RCA6</accession>
<sequence>MTNPKYPPPKDSSDWPEALIQDYHTIFGEFLQTYATVESGLLFLIDRYAGGLLADDINSGTPPSEVWGRTKVQMDIVRALVGSKRSDQISETIKLLFRVAKRSNDDQEFVNDALSQFSHIRFMRDRLVHSGSTPFYDNGWFFHTANSLEVKERVKARDYVFKLHDLKNMTTDLISIRLRLAAATVNDNPGIVALAKEHNAFQPWLYKQVQPVDPDHTQKRIRESHHPLPQSPLGAALSIAMSYPVTDGGPLMYAGERRTDAGG</sequence>
<name>A0ABV8RCA6_9SPHN</name>
<comment type="caution">
    <text evidence="1">The sequence shown here is derived from an EMBL/GenBank/DDBJ whole genome shotgun (WGS) entry which is preliminary data.</text>
</comment>
<evidence type="ECO:0000313" key="2">
    <source>
        <dbReference type="Proteomes" id="UP001595887"/>
    </source>
</evidence>
<protein>
    <recommendedName>
        <fullName evidence="3">Apea-like HEPN domain-containing protein</fullName>
    </recommendedName>
</protein>
<evidence type="ECO:0008006" key="3">
    <source>
        <dbReference type="Google" id="ProtNLM"/>
    </source>
</evidence>
<organism evidence="1 2">
    <name type="scientific">Sphingorhabdus arenilitoris</name>
    <dbReference type="NCBI Taxonomy" id="1490041"/>
    <lineage>
        <taxon>Bacteria</taxon>
        <taxon>Pseudomonadati</taxon>
        <taxon>Pseudomonadota</taxon>
        <taxon>Alphaproteobacteria</taxon>
        <taxon>Sphingomonadales</taxon>
        <taxon>Sphingomonadaceae</taxon>
        <taxon>Sphingorhabdus</taxon>
    </lineage>
</organism>
<gene>
    <name evidence="1" type="ORF">ACFOWX_00920</name>
</gene>
<dbReference type="RefSeq" id="WP_381420577.1">
    <property type="nucleotide sequence ID" value="NZ_JBHSDH010000006.1"/>
</dbReference>